<comment type="caution">
    <text evidence="7">The sequence shown here is derived from an EMBL/GenBank/DDBJ whole genome shotgun (WGS) entry which is preliminary data.</text>
</comment>
<dbReference type="Gene3D" id="3.40.50.10070">
    <property type="entry name" value="TolB, N-terminal domain"/>
    <property type="match status" value="1"/>
</dbReference>
<reference evidence="7 8" key="1">
    <citation type="submission" date="2017-08" db="EMBL/GenBank/DDBJ databases">
        <title>Infants hospitalized years apart are colonized by the same room-sourced microbial strains.</title>
        <authorList>
            <person name="Brooks B."/>
            <person name="Olm M.R."/>
            <person name="Firek B.A."/>
            <person name="Baker R."/>
            <person name="Thomas B.C."/>
            <person name="Morowitz M.J."/>
            <person name="Banfield J.F."/>
        </authorList>
    </citation>
    <scope>NUCLEOTIDE SEQUENCE [LARGE SCALE GENOMIC DNA]</scope>
    <source>
        <strain evidence="7">S2_005_002_R2_29</strain>
    </source>
</reference>
<dbReference type="PANTHER" id="PTHR36842">
    <property type="entry name" value="PROTEIN TOLB HOMOLOG"/>
    <property type="match status" value="1"/>
</dbReference>
<keyword evidence="3 5" id="KW-0732">Signal</keyword>
<evidence type="ECO:0000313" key="7">
    <source>
        <dbReference type="EMBL" id="PZQ44790.1"/>
    </source>
</evidence>
<dbReference type="PANTHER" id="PTHR36842:SF1">
    <property type="entry name" value="PROTEIN TOLB"/>
    <property type="match status" value="1"/>
</dbReference>
<evidence type="ECO:0000259" key="6">
    <source>
        <dbReference type="Pfam" id="PF04052"/>
    </source>
</evidence>
<gene>
    <name evidence="7" type="primary">tolB</name>
    <name evidence="7" type="ORF">DI551_09365</name>
</gene>
<feature type="domain" description="TolB N-terminal" evidence="6">
    <location>
        <begin position="25"/>
        <end position="132"/>
    </location>
</feature>
<comment type="similarity">
    <text evidence="2">Belongs to the TolB family.</text>
</comment>
<dbReference type="InterPro" id="IPR011659">
    <property type="entry name" value="WD40"/>
</dbReference>
<dbReference type="SUPFAM" id="SSF52964">
    <property type="entry name" value="TolB, N-terminal domain"/>
    <property type="match status" value="1"/>
</dbReference>
<dbReference type="InterPro" id="IPR014167">
    <property type="entry name" value="Tol-Pal_TolB"/>
</dbReference>
<dbReference type="InterPro" id="IPR011042">
    <property type="entry name" value="6-blade_b-propeller_TolB-like"/>
</dbReference>
<dbReference type="Pfam" id="PF04052">
    <property type="entry name" value="TolB_N"/>
    <property type="match status" value="1"/>
</dbReference>
<organism evidence="7 8">
    <name type="scientific">Micavibrio aeruginosavorus</name>
    <dbReference type="NCBI Taxonomy" id="349221"/>
    <lineage>
        <taxon>Bacteria</taxon>
        <taxon>Pseudomonadati</taxon>
        <taxon>Bdellovibrionota</taxon>
        <taxon>Bdellovibrionia</taxon>
        <taxon>Bdellovibrionales</taxon>
        <taxon>Pseudobdellovibrionaceae</taxon>
        <taxon>Micavibrio</taxon>
    </lineage>
</organism>
<keyword evidence="4" id="KW-0574">Periplasm</keyword>
<dbReference type="AlphaFoldDB" id="A0A2W5Q0E9"/>
<evidence type="ECO:0000256" key="1">
    <source>
        <dbReference type="ARBA" id="ARBA00004418"/>
    </source>
</evidence>
<dbReference type="Gene3D" id="2.120.10.30">
    <property type="entry name" value="TolB, C-terminal domain"/>
    <property type="match status" value="1"/>
</dbReference>
<sequence>MTKFTSFFLALIALCLALPAQAQLEVGVKRGQIKPVPIAISPFYAQSPDLTQFAKDIPNIITNNLQGSGLFKAVSPGSFIQDPSSLQQEGPRFAEWRAINAQVLVTGTVTKSGDGRTRVEFRLWDVFSQKQIAGMAYMTTAQNWRRIAHIISDEVYSRVTGEDKYFDSRIVYISESGPANNRMKRLAIMDQDGANHRFLTDDSTLVLTPRFSPTAQEITYMSYKGGKPRVYLYNIDTGRQEVLGDFPGMTFAPRFSPDGQKVIMSMSQAGSTDLYEMDLRSRRSRKLTNTNGIDTAPSYSPDGKQIVFESDRGGTQQLYVMDSNGGNPRRISFGDGRYANPVWSPRGDLIAFIKMSGGQFYLGVIRPDGSGERLITQSFHVEGPSWSPNGRVLTYFKEAGRASKIYTIDITGYNERVLPTPRDGSDPAWSPLNQ</sequence>
<dbReference type="NCBIfam" id="TIGR02800">
    <property type="entry name" value="propeller_TolB"/>
    <property type="match status" value="1"/>
</dbReference>
<name>A0A2W5Q0E9_9BACT</name>
<dbReference type="Proteomes" id="UP000249417">
    <property type="component" value="Unassembled WGS sequence"/>
</dbReference>
<dbReference type="InterPro" id="IPR007195">
    <property type="entry name" value="TolB_N"/>
</dbReference>
<accession>A0A2W5Q0E9</accession>
<protein>
    <submittedName>
        <fullName evidence="7">Tol-Pal system protein TolB</fullName>
    </submittedName>
</protein>
<dbReference type="GO" id="GO:0042597">
    <property type="term" value="C:periplasmic space"/>
    <property type="evidence" value="ECO:0007669"/>
    <property type="project" value="UniProtKB-SubCell"/>
</dbReference>
<evidence type="ECO:0000256" key="3">
    <source>
        <dbReference type="ARBA" id="ARBA00022729"/>
    </source>
</evidence>
<feature type="signal peptide" evidence="5">
    <location>
        <begin position="1"/>
        <end position="22"/>
    </location>
</feature>
<dbReference type="HAMAP" id="MF_00671">
    <property type="entry name" value="TolB"/>
    <property type="match status" value="1"/>
</dbReference>
<comment type="subcellular location">
    <subcellularLocation>
        <location evidence="1">Periplasm</location>
    </subcellularLocation>
</comment>
<dbReference type="Pfam" id="PF07676">
    <property type="entry name" value="PD40"/>
    <property type="match status" value="3"/>
</dbReference>
<evidence type="ECO:0000256" key="2">
    <source>
        <dbReference type="ARBA" id="ARBA00009820"/>
    </source>
</evidence>
<dbReference type="EMBL" id="QFQB01000077">
    <property type="protein sequence ID" value="PZQ44790.1"/>
    <property type="molecule type" value="Genomic_DNA"/>
</dbReference>
<dbReference type="SUPFAM" id="SSF69304">
    <property type="entry name" value="Tricorn protease N-terminal domain"/>
    <property type="match status" value="1"/>
</dbReference>
<feature type="chain" id="PRO_5039942412" evidence="5">
    <location>
        <begin position="23"/>
        <end position="434"/>
    </location>
</feature>
<evidence type="ECO:0000313" key="8">
    <source>
        <dbReference type="Proteomes" id="UP000249417"/>
    </source>
</evidence>
<evidence type="ECO:0000256" key="5">
    <source>
        <dbReference type="SAM" id="SignalP"/>
    </source>
</evidence>
<proteinExistence type="inferred from homology"/>
<dbReference type="GO" id="GO:0017038">
    <property type="term" value="P:protein import"/>
    <property type="evidence" value="ECO:0007669"/>
    <property type="project" value="InterPro"/>
</dbReference>
<evidence type="ECO:0000256" key="4">
    <source>
        <dbReference type="ARBA" id="ARBA00022764"/>
    </source>
</evidence>